<protein>
    <submittedName>
        <fullName evidence="3">Zn-ribbon domain-containing OB-fold protein</fullName>
    </submittedName>
</protein>
<name>A0A8J6MXG3_9DELT</name>
<evidence type="ECO:0000259" key="2">
    <source>
        <dbReference type="Pfam" id="PF12172"/>
    </source>
</evidence>
<dbReference type="PANTHER" id="PTHR34075">
    <property type="entry name" value="BLR3430 PROTEIN"/>
    <property type="match status" value="1"/>
</dbReference>
<comment type="caution">
    <text evidence="3">The sequence shown here is derived from an EMBL/GenBank/DDBJ whole genome shotgun (WGS) entry which is preliminary data.</text>
</comment>
<dbReference type="InterPro" id="IPR002878">
    <property type="entry name" value="ChsH2_C"/>
</dbReference>
<dbReference type="InterPro" id="IPR012340">
    <property type="entry name" value="NA-bd_OB-fold"/>
</dbReference>
<evidence type="ECO:0000259" key="1">
    <source>
        <dbReference type="Pfam" id="PF01796"/>
    </source>
</evidence>
<accession>A0A8J6MXG3</accession>
<dbReference type="EMBL" id="JACNJD010000144">
    <property type="protein sequence ID" value="MBC8176565.1"/>
    <property type="molecule type" value="Genomic_DNA"/>
</dbReference>
<sequence length="133" mass="14593">MDYKLTYDQYQQGLERGELPGLKCNSCNNVTFPPMARCRECSGTDLEITEIAGEGVIRTFTVIRVAPEGVPAPYIVAMAEIDEGAWVMGNLVDIDPDDADMNLIGKRVTLGSRVVKGDTYSHGDSRVITFSLM</sequence>
<proteinExistence type="predicted"/>
<dbReference type="Gene3D" id="6.10.30.10">
    <property type="match status" value="1"/>
</dbReference>
<gene>
    <name evidence="3" type="ORF">H8E19_04095</name>
</gene>
<dbReference type="AlphaFoldDB" id="A0A8J6MXG3"/>
<dbReference type="SUPFAM" id="SSF50249">
    <property type="entry name" value="Nucleic acid-binding proteins"/>
    <property type="match status" value="1"/>
</dbReference>
<dbReference type="Pfam" id="PF12172">
    <property type="entry name" value="zf-ChsH2"/>
    <property type="match status" value="1"/>
</dbReference>
<feature type="domain" description="ChsH2 rubredoxin-like zinc ribbon" evidence="2">
    <location>
        <begin position="12"/>
        <end position="47"/>
    </location>
</feature>
<dbReference type="PANTHER" id="PTHR34075:SF5">
    <property type="entry name" value="BLR3430 PROTEIN"/>
    <property type="match status" value="1"/>
</dbReference>
<dbReference type="Proteomes" id="UP000650524">
    <property type="component" value="Unassembled WGS sequence"/>
</dbReference>
<evidence type="ECO:0000313" key="4">
    <source>
        <dbReference type="Proteomes" id="UP000650524"/>
    </source>
</evidence>
<reference evidence="3 4" key="1">
    <citation type="submission" date="2020-08" db="EMBL/GenBank/DDBJ databases">
        <title>Bridging the membrane lipid divide: bacteria of the FCB group superphylum have the potential to synthesize archaeal ether lipids.</title>
        <authorList>
            <person name="Villanueva L."/>
            <person name="Von Meijenfeldt F.A.B."/>
            <person name="Westbye A.B."/>
            <person name="Yadav S."/>
            <person name="Hopmans E.C."/>
            <person name="Dutilh B.E."/>
            <person name="Sinninghe Damste J.S."/>
        </authorList>
    </citation>
    <scope>NUCLEOTIDE SEQUENCE [LARGE SCALE GENOMIC DNA]</scope>
    <source>
        <strain evidence="3">NIOZ-UU27</strain>
    </source>
</reference>
<dbReference type="InterPro" id="IPR052513">
    <property type="entry name" value="Thioester_dehydratase-like"/>
</dbReference>
<organism evidence="3 4">
    <name type="scientific">Candidatus Desulfacyla euxinica</name>
    <dbReference type="NCBI Taxonomy" id="2841693"/>
    <lineage>
        <taxon>Bacteria</taxon>
        <taxon>Deltaproteobacteria</taxon>
        <taxon>Candidatus Desulfacyla</taxon>
    </lineage>
</organism>
<dbReference type="InterPro" id="IPR022002">
    <property type="entry name" value="ChsH2_Znr"/>
</dbReference>
<evidence type="ECO:0000313" key="3">
    <source>
        <dbReference type="EMBL" id="MBC8176565.1"/>
    </source>
</evidence>
<feature type="domain" description="ChsH2 C-terminal OB-fold" evidence="1">
    <location>
        <begin position="50"/>
        <end position="110"/>
    </location>
</feature>
<dbReference type="Pfam" id="PF01796">
    <property type="entry name" value="OB_ChsH2_C"/>
    <property type="match status" value="1"/>
</dbReference>